<dbReference type="SUPFAM" id="SSF54001">
    <property type="entry name" value="Cysteine proteinases"/>
    <property type="match status" value="1"/>
</dbReference>
<comment type="caution">
    <text evidence="3">The sequence shown here is derived from an EMBL/GenBank/DDBJ whole genome shotgun (WGS) entry which is preliminary data.</text>
</comment>
<evidence type="ECO:0000313" key="4">
    <source>
        <dbReference type="Proteomes" id="UP000334990"/>
    </source>
</evidence>
<dbReference type="GO" id="GO:0006508">
    <property type="term" value="P:proteolysis"/>
    <property type="evidence" value="ECO:0007669"/>
    <property type="project" value="InterPro"/>
</dbReference>
<dbReference type="EMBL" id="BLAD01000035">
    <property type="protein sequence ID" value="GER98020.1"/>
    <property type="molecule type" value="Genomic_DNA"/>
</dbReference>
<evidence type="ECO:0000259" key="2">
    <source>
        <dbReference type="PROSITE" id="PS50203"/>
    </source>
</evidence>
<accession>A0A5M3VTF6</accession>
<sequence length="738" mass="80672">MKDFGDPVGYSLEWLVDGKFINEAEFHPDGDKTPRRIPAGTSFTFADGVPNVKNGTVRIRIGNTTGTVNAADVVADEDVAKVAGLVAAGSTAEIQNVTSLAAFAGQYETATLALTHVTDDYAGKEHLIQGIQAHRDQLKTCLWSVGATYRVAEAAVLYFASESSSGHWPTLLRLWAERPKAARKIAFAELPAPIKSVFTDLVQTYVDGFVPDAEDRDPDHTELSFNYRYAIESFTLIVGSGLNAGTKAVCKPIVLGTPNIFATVKGLMAQLPELQIPRHLVVHSSDIMLDQPVDVPDEKLPTVVMVTARNRLWLANGPSADDVCQGELGDCFFLALLAAIACHDPAQIKRLVKWADGKYVVTFTRTISHRNRDFRVPQPVELTEIFPHNDQNVLLGARPRVRCGDPVVRRRRTLGGDAYLERAFELETALWVPVVERAFAALVGRFGQYANTVPAGDAQPDDGYAKIRDGSQSGEMIFSCLYGHRYRRNRSVRVSYLCEAIAKPPRELDPPSAELLNLLLMVHDQAAGLSPCLALPTASVGWRAVGTKLLGLGKQHTGPLSPHFTLIGQLLQPILDRQEDTFATLDLHQEFQDACTQITKTLLPLRPKDPWAGKVVKLVTSLAPPLTTQRPRPYVYARHEYAVGAVHLVFSEPLPAPDYLTDPALGRPPVNSAALVKALTTLDTHMSTIALINPHHKNSPNLDGTLPAEADTGSFVLPLAEFLEFFTYVGYAVVSRHA</sequence>
<dbReference type="Proteomes" id="UP000334990">
    <property type="component" value="Unassembled WGS sequence"/>
</dbReference>
<keyword evidence="4" id="KW-1185">Reference proteome</keyword>
<reference evidence="3 4" key="1">
    <citation type="submission" date="2019-10" db="EMBL/GenBank/DDBJ databases">
        <title>Whole genome shotgun sequence of Acrocarpospora corrugata NBRC 13972.</title>
        <authorList>
            <person name="Ichikawa N."/>
            <person name="Kimura A."/>
            <person name="Kitahashi Y."/>
            <person name="Komaki H."/>
            <person name="Oguchi A."/>
        </authorList>
    </citation>
    <scope>NUCLEOTIDE SEQUENCE [LARGE SCALE GENOMIC DNA]</scope>
    <source>
        <strain evidence="3 4">NBRC 13972</strain>
    </source>
</reference>
<protein>
    <recommendedName>
        <fullName evidence="2">Calpain catalytic domain-containing protein</fullName>
    </recommendedName>
</protein>
<organism evidence="3 4">
    <name type="scientific">Acrocarpospora corrugata</name>
    <dbReference type="NCBI Taxonomy" id="35763"/>
    <lineage>
        <taxon>Bacteria</taxon>
        <taxon>Bacillati</taxon>
        <taxon>Actinomycetota</taxon>
        <taxon>Actinomycetes</taxon>
        <taxon>Streptosporangiales</taxon>
        <taxon>Streptosporangiaceae</taxon>
        <taxon>Acrocarpospora</taxon>
    </lineage>
</organism>
<name>A0A5M3VTF6_9ACTN</name>
<dbReference type="InterPro" id="IPR038765">
    <property type="entry name" value="Papain-like_cys_pep_sf"/>
</dbReference>
<feature type="domain" description="Calpain catalytic" evidence="2">
    <location>
        <begin position="299"/>
        <end position="456"/>
    </location>
</feature>
<proteinExistence type="predicted"/>
<evidence type="ECO:0000256" key="1">
    <source>
        <dbReference type="PROSITE-ProRule" id="PRU00239"/>
    </source>
</evidence>
<dbReference type="GO" id="GO:0004198">
    <property type="term" value="F:calcium-dependent cysteine-type endopeptidase activity"/>
    <property type="evidence" value="ECO:0007669"/>
    <property type="project" value="InterPro"/>
</dbReference>
<gene>
    <name evidence="3" type="ORF">Acor_00820</name>
</gene>
<dbReference type="OrthoDB" id="4617536at2"/>
<dbReference type="AlphaFoldDB" id="A0A5M3VTF6"/>
<comment type="caution">
    <text evidence="1">Lacks conserved residue(s) required for the propagation of feature annotation.</text>
</comment>
<evidence type="ECO:0000313" key="3">
    <source>
        <dbReference type="EMBL" id="GER98020.1"/>
    </source>
</evidence>
<dbReference type="PROSITE" id="PS50203">
    <property type="entry name" value="CALPAIN_CAT"/>
    <property type="match status" value="1"/>
</dbReference>
<dbReference type="InterPro" id="IPR001300">
    <property type="entry name" value="Peptidase_C2_calpain_cat"/>
</dbReference>